<accession>A0A3P3QIE5</accession>
<evidence type="ECO:0000256" key="7">
    <source>
        <dbReference type="ARBA" id="ARBA00022840"/>
    </source>
</evidence>
<dbReference type="InterPro" id="IPR020568">
    <property type="entry name" value="Ribosomal_Su5_D2-typ_SF"/>
</dbReference>
<comment type="function">
    <text evidence="10">Catalyzes the phosphorylation of the position 2 hydroxy group of 4-diphosphocytidyl-2C-methyl-D-erythritol.</text>
</comment>
<keyword evidence="8 10" id="KW-0414">Isoprene biosynthesis</keyword>
<comment type="catalytic activity">
    <reaction evidence="10">
        <text>4-CDP-2-C-methyl-D-erythritol + ATP = 4-CDP-2-C-methyl-D-erythritol 2-phosphate + ADP + H(+)</text>
        <dbReference type="Rhea" id="RHEA:18437"/>
        <dbReference type="ChEBI" id="CHEBI:15378"/>
        <dbReference type="ChEBI" id="CHEBI:30616"/>
        <dbReference type="ChEBI" id="CHEBI:57823"/>
        <dbReference type="ChEBI" id="CHEBI:57919"/>
        <dbReference type="ChEBI" id="CHEBI:456216"/>
        <dbReference type="EC" id="2.7.1.148"/>
    </reaction>
</comment>
<keyword evidence="4 10" id="KW-0808">Transferase</keyword>
<dbReference type="SUPFAM" id="SSF54211">
    <property type="entry name" value="Ribosomal protein S5 domain 2-like"/>
    <property type="match status" value="1"/>
</dbReference>
<evidence type="ECO:0000256" key="4">
    <source>
        <dbReference type="ARBA" id="ARBA00022679"/>
    </source>
</evidence>
<dbReference type="Gene3D" id="3.30.70.890">
    <property type="entry name" value="GHMP kinase, C-terminal domain"/>
    <property type="match status" value="1"/>
</dbReference>
<evidence type="ECO:0000256" key="5">
    <source>
        <dbReference type="ARBA" id="ARBA00022741"/>
    </source>
</evidence>
<dbReference type="EMBL" id="RRCF01000002">
    <property type="protein sequence ID" value="RRJ20946.1"/>
    <property type="molecule type" value="Genomic_DNA"/>
</dbReference>
<dbReference type="PIRSF" id="PIRSF010376">
    <property type="entry name" value="IspE"/>
    <property type="match status" value="1"/>
</dbReference>
<dbReference type="Pfam" id="PF08544">
    <property type="entry name" value="GHMP_kinases_C"/>
    <property type="match status" value="1"/>
</dbReference>
<evidence type="ECO:0000256" key="3">
    <source>
        <dbReference type="ARBA" id="ARBA00017473"/>
    </source>
</evidence>
<dbReference type="EC" id="2.7.1.148" evidence="2 10"/>
<evidence type="ECO:0000313" key="13">
    <source>
        <dbReference type="EMBL" id="RRJ20946.1"/>
    </source>
</evidence>
<dbReference type="InterPro" id="IPR004424">
    <property type="entry name" value="IspE"/>
</dbReference>
<evidence type="ECO:0000313" key="14">
    <source>
        <dbReference type="Proteomes" id="UP000276260"/>
    </source>
</evidence>
<evidence type="ECO:0000256" key="1">
    <source>
        <dbReference type="ARBA" id="ARBA00009684"/>
    </source>
</evidence>
<evidence type="ECO:0000259" key="11">
    <source>
        <dbReference type="Pfam" id="PF00288"/>
    </source>
</evidence>
<feature type="active site" evidence="10">
    <location>
        <position position="11"/>
    </location>
</feature>
<dbReference type="Gene3D" id="3.30.230.10">
    <property type="match status" value="1"/>
</dbReference>
<dbReference type="HAMAP" id="MF_00061">
    <property type="entry name" value="IspE"/>
    <property type="match status" value="1"/>
</dbReference>
<dbReference type="GO" id="GO:0050515">
    <property type="term" value="F:4-(cytidine 5'-diphospho)-2-C-methyl-D-erythritol kinase activity"/>
    <property type="evidence" value="ECO:0007669"/>
    <property type="project" value="UniProtKB-UniRule"/>
</dbReference>
<feature type="active site" evidence="10">
    <location>
        <position position="136"/>
    </location>
</feature>
<dbReference type="PANTHER" id="PTHR43527">
    <property type="entry name" value="4-DIPHOSPHOCYTIDYL-2-C-METHYL-D-ERYTHRITOL KINASE, CHLOROPLASTIC"/>
    <property type="match status" value="1"/>
</dbReference>
<dbReference type="Pfam" id="PF00288">
    <property type="entry name" value="GHMP_kinases_N"/>
    <property type="match status" value="1"/>
</dbReference>
<dbReference type="InterPro" id="IPR014721">
    <property type="entry name" value="Ribsml_uS5_D2-typ_fold_subgr"/>
</dbReference>
<dbReference type="RefSeq" id="WP_046521308.1">
    <property type="nucleotide sequence ID" value="NZ_LAVS01000092.1"/>
</dbReference>
<dbReference type="PANTHER" id="PTHR43527:SF2">
    <property type="entry name" value="4-DIPHOSPHOCYTIDYL-2-C-METHYL-D-ERYTHRITOL KINASE, CHLOROPLASTIC"/>
    <property type="match status" value="1"/>
</dbReference>
<comment type="similarity">
    <text evidence="1 10">Belongs to the GHMP kinase family. IspE subfamily.</text>
</comment>
<gene>
    <name evidence="10" type="primary">ispE</name>
    <name evidence="13" type="ORF">EIK76_08600</name>
</gene>
<dbReference type="SUPFAM" id="SSF55060">
    <property type="entry name" value="GHMP Kinase, C-terminal domain"/>
    <property type="match status" value="1"/>
</dbReference>
<protein>
    <recommendedName>
        <fullName evidence="3 10">4-diphosphocytidyl-2-C-methyl-D-erythritol kinase</fullName>
        <shortName evidence="10">CMK</shortName>
        <ecNumber evidence="2 10">2.7.1.148</ecNumber>
    </recommendedName>
    <alternativeName>
        <fullName evidence="9 10">4-(cytidine-5'-diphospho)-2-C-methyl-D-erythritol kinase</fullName>
    </alternativeName>
</protein>
<evidence type="ECO:0000256" key="2">
    <source>
        <dbReference type="ARBA" id="ARBA00012052"/>
    </source>
</evidence>
<sequence>MATLTLSAPAKLNLFLHITGRRADGYHNLQTLFQMLDCGDQLSFTLTTDGEIQFSCSDKSIENDSNLVVRAARLLQPLAPHNAGVRIYLDKRVPMGGGLGGGSSDAATTLLALNQLWRLKLSNAQLCELGLTLGADVPVFVFGKTAFAEGVGEKLQPVSLPENYYLIVTPQVHVSTAEVFNHADLIRNTPVMSAKDLLDSEWKNDCETLVKRLYPEVAMVLDWLIEYAPSRMTGTGASVFAEFQDELSARQTLAKLPAQWRGFVAKGVNQSAVLTELEQAV</sequence>
<evidence type="ECO:0000259" key="12">
    <source>
        <dbReference type="Pfam" id="PF08544"/>
    </source>
</evidence>
<dbReference type="UniPathway" id="UPA00056">
    <property type="reaction ID" value="UER00094"/>
</dbReference>
<dbReference type="OrthoDB" id="9809438at2"/>
<keyword evidence="5 10" id="KW-0547">Nucleotide-binding</keyword>
<dbReference type="AlphaFoldDB" id="A0A3P3QIE5"/>
<feature type="domain" description="GHMP kinase C-terminal" evidence="12">
    <location>
        <begin position="194"/>
        <end position="261"/>
    </location>
</feature>
<evidence type="ECO:0000256" key="9">
    <source>
        <dbReference type="ARBA" id="ARBA00032554"/>
    </source>
</evidence>
<reference evidence="13 14" key="1">
    <citation type="submission" date="2018-11" db="EMBL/GenBank/DDBJ databases">
        <title>Draft genome analysis of Rheinheimera mesophila isolated from an industrial waste site.</title>
        <authorList>
            <person name="Yu Q."/>
            <person name="Qi Y."/>
            <person name="Zhang H."/>
            <person name="Lu Y."/>
            <person name="Pu J."/>
        </authorList>
    </citation>
    <scope>NUCLEOTIDE SEQUENCE [LARGE SCALE GENOMIC DNA]</scope>
    <source>
        <strain evidence="13 14">IITR13</strain>
    </source>
</reference>
<name>A0A3P3QIE5_9GAMM</name>
<dbReference type="GO" id="GO:0019288">
    <property type="term" value="P:isopentenyl diphosphate biosynthetic process, methylerythritol 4-phosphate pathway"/>
    <property type="evidence" value="ECO:0007669"/>
    <property type="project" value="UniProtKB-UniRule"/>
</dbReference>
<keyword evidence="7 10" id="KW-0067">ATP-binding</keyword>
<evidence type="ECO:0000256" key="8">
    <source>
        <dbReference type="ARBA" id="ARBA00023229"/>
    </source>
</evidence>
<dbReference type="InterPro" id="IPR013750">
    <property type="entry name" value="GHMP_kinase_C_dom"/>
</dbReference>
<dbReference type="InterPro" id="IPR036554">
    <property type="entry name" value="GHMP_kinase_C_sf"/>
</dbReference>
<proteinExistence type="inferred from homology"/>
<dbReference type="GO" id="GO:0016114">
    <property type="term" value="P:terpenoid biosynthetic process"/>
    <property type="evidence" value="ECO:0007669"/>
    <property type="project" value="UniProtKB-UniRule"/>
</dbReference>
<keyword evidence="6 10" id="KW-0418">Kinase</keyword>
<feature type="binding site" evidence="10">
    <location>
        <begin position="94"/>
        <end position="104"/>
    </location>
    <ligand>
        <name>ATP</name>
        <dbReference type="ChEBI" id="CHEBI:30616"/>
    </ligand>
</feature>
<evidence type="ECO:0000256" key="6">
    <source>
        <dbReference type="ARBA" id="ARBA00022777"/>
    </source>
</evidence>
<dbReference type="NCBIfam" id="NF011202">
    <property type="entry name" value="PRK14608.1"/>
    <property type="match status" value="1"/>
</dbReference>
<dbReference type="InterPro" id="IPR006204">
    <property type="entry name" value="GHMP_kinase_N_dom"/>
</dbReference>
<comment type="pathway">
    <text evidence="10">Isoprenoid biosynthesis; isopentenyl diphosphate biosynthesis via DXP pathway; isopentenyl diphosphate from 1-deoxy-D-xylulose 5-phosphate: step 3/6.</text>
</comment>
<feature type="domain" description="GHMP kinase N-terminal" evidence="11">
    <location>
        <begin position="66"/>
        <end position="144"/>
    </location>
</feature>
<keyword evidence="14" id="KW-1185">Reference proteome</keyword>
<dbReference type="NCBIfam" id="TIGR00154">
    <property type="entry name" value="ispE"/>
    <property type="match status" value="1"/>
</dbReference>
<dbReference type="GO" id="GO:0005524">
    <property type="term" value="F:ATP binding"/>
    <property type="evidence" value="ECO:0007669"/>
    <property type="project" value="UniProtKB-UniRule"/>
</dbReference>
<evidence type="ECO:0000256" key="10">
    <source>
        <dbReference type="HAMAP-Rule" id="MF_00061"/>
    </source>
</evidence>
<dbReference type="Proteomes" id="UP000276260">
    <property type="component" value="Unassembled WGS sequence"/>
</dbReference>
<organism evidence="13 14">
    <name type="scientific">Rheinheimera mesophila</name>
    <dbReference type="NCBI Taxonomy" id="1547515"/>
    <lineage>
        <taxon>Bacteria</taxon>
        <taxon>Pseudomonadati</taxon>
        <taxon>Pseudomonadota</taxon>
        <taxon>Gammaproteobacteria</taxon>
        <taxon>Chromatiales</taxon>
        <taxon>Chromatiaceae</taxon>
        <taxon>Rheinheimera</taxon>
    </lineage>
</organism>
<comment type="caution">
    <text evidence="13">The sequence shown here is derived from an EMBL/GenBank/DDBJ whole genome shotgun (WGS) entry which is preliminary data.</text>
</comment>